<accession>A0ABT7C6T0</accession>
<dbReference type="InterPro" id="IPR000682">
    <property type="entry name" value="PCMT"/>
</dbReference>
<evidence type="ECO:0000256" key="1">
    <source>
        <dbReference type="ARBA" id="ARBA00004496"/>
    </source>
</evidence>
<evidence type="ECO:0000256" key="3">
    <source>
        <dbReference type="ARBA" id="ARBA00011890"/>
    </source>
</evidence>
<dbReference type="PANTHER" id="PTHR11579">
    <property type="entry name" value="PROTEIN-L-ISOASPARTATE O-METHYLTRANSFERASE"/>
    <property type="match status" value="1"/>
</dbReference>
<evidence type="ECO:0000256" key="7">
    <source>
        <dbReference type="ARBA" id="ARBA00022679"/>
    </source>
</evidence>
<dbReference type="CDD" id="cd02440">
    <property type="entry name" value="AdoMet_MTases"/>
    <property type="match status" value="1"/>
</dbReference>
<evidence type="ECO:0000256" key="5">
    <source>
        <dbReference type="ARBA" id="ARBA00022490"/>
    </source>
</evidence>
<keyword evidence="8" id="KW-0949">S-adenosyl-L-methionine</keyword>
<keyword evidence="5" id="KW-0963">Cytoplasm</keyword>
<keyword evidence="6" id="KW-0489">Methyltransferase</keyword>
<reference evidence="12" key="1">
    <citation type="submission" date="2018-03" db="EMBL/GenBank/DDBJ databases">
        <authorList>
            <person name="Nunes O.C."/>
            <person name="Lopes A.R."/>
            <person name="Froufe H."/>
            <person name="Munoz-Merida A."/>
            <person name="Barroso C."/>
            <person name="Egas C."/>
        </authorList>
    </citation>
    <scope>NUCLEOTIDE SEQUENCE</scope>
    <source>
        <strain evidence="12">ON4</strain>
    </source>
</reference>
<evidence type="ECO:0000256" key="10">
    <source>
        <dbReference type="ARBA" id="ARBA00031323"/>
    </source>
</evidence>
<evidence type="ECO:0000256" key="6">
    <source>
        <dbReference type="ARBA" id="ARBA00022603"/>
    </source>
</evidence>
<keyword evidence="13" id="KW-1185">Reference proteome</keyword>
<evidence type="ECO:0000256" key="8">
    <source>
        <dbReference type="ARBA" id="ARBA00022691"/>
    </source>
</evidence>
<proteinExistence type="inferred from homology"/>
<dbReference type="Gene3D" id="3.40.50.150">
    <property type="entry name" value="Vaccinia Virus protein VP39"/>
    <property type="match status" value="1"/>
</dbReference>
<protein>
    <recommendedName>
        <fullName evidence="4">Protein-L-isoaspartate O-methyltransferase</fullName>
        <ecNumber evidence="3">2.1.1.77</ecNumber>
    </recommendedName>
    <alternativeName>
        <fullName evidence="11">L-isoaspartyl protein carboxyl methyltransferase</fullName>
    </alternativeName>
    <alternativeName>
        <fullName evidence="9">Protein L-isoaspartyl methyltransferase</fullName>
    </alternativeName>
    <alternativeName>
        <fullName evidence="10">Protein-beta-aspartate methyltransferase</fullName>
    </alternativeName>
</protein>
<sequence length="192" mass="20860">MAKHGEDTVVRVMREVDRAAFLPSSQRGRAGFDGPIRIGFGQTNSQPRTVANMLRLLDVQPGQRVLDVGSGSGWSTALLGELVGPEGTVIGVERVPELVVRSREALDARGRSWVEVREALPGTLGWPEDGPFDRILVSAEARELPEQLVEQLAVDGRMVIPVRSRMLLVTKDESGIEVSAHGAYLFVPLIEG</sequence>
<dbReference type="Proteomes" id="UP001170379">
    <property type="component" value="Unassembled WGS sequence"/>
</dbReference>
<evidence type="ECO:0000256" key="11">
    <source>
        <dbReference type="ARBA" id="ARBA00031350"/>
    </source>
</evidence>
<evidence type="ECO:0000313" key="13">
    <source>
        <dbReference type="Proteomes" id="UP001170379"/>
    </source>
</evidence>
<organism evidence="12 13">
    <name type="scientific">Gulosibacter molinativorax</name>
    <dbReference type="NCBI Taxonomy" id="256821"/>
    <lineage>
        <taxon>Bacteria</taxon>
        <taxon>Bacillati</taxon>
        <taxon>Actinomycetota</taxon>
        <taxon>Actinomycetes</taxon>
        <taxon>Micrococcales</taxon>
        <taxon>Microbacteriaceae</taxon>
        <taxon>Gulosibacter</taxon>
    </lineage>
</organism>
<reference evidence="12" key="2">
    <citation type="journal article" date="2022" name="Sci. Rep.">
        <title>In silico prediction of the enzymes involved in the degradation of the herbicide molinate by Gulosibacter molinativorax ON4T.</title>
        <authorList>
            <person name="Lopes A.R."/>
            <person name="Bunin E."/>
            <person name="Viana A.T."/>
            <person name="Froufe H."/>
            <person name="Munoz-Merida A."/>
            <person name="Pinho D."/>
            <person name="Figueiredo J."/>
            <person name="Barroso C."/>
            <person name="Vaz-Moreira I."/>
            <person name="Bellanger X."/>
            <person name="Egas C."/>
            <person name="Nunes O.C."/>
        </authorList>
    </citation>
    <scope>NUCLEOTIDE SEQUENCE</scope>
    <source>
        <strain evidence="12">ON4</strain>
    </source>
</reference>
<keyword evidence="7" id="KW-0808">Transferase</keyword>
<dbReference type="PANTHER" id="PTHR11579:SF0">
    <property type="entry name" value="PROTEIN-L-ISOASPARTATE(D-ASPARTATE) O-METHYLTRANSFERASE"/>
    <property type="match status" value="1"/>
</dbReference>
<evidence type="ECO:0000256" key="4">
    <source>
        <dbReference type="ARBA" id="ARBA00013346"/>
    </source>
</evidence>
<name>A0ABT7C6T0_9MICO</name>
<dbReference type="EMBL" id="PXVD01000005">
    <property type="protein sequence ID" value="MDJ1370512.1"/>
    <property type="molecule type" value="Genomic_DNA"/>
</dbReference>
<comment type="similarity">
    <text evidence="2">Belongs to the methyltransferase superfamily. L-isoaspartyl/D-aspartyl protein methyltransferase family.</text>
</comment>
<dbReference type="RefSeq" id="WP_084147352.1">
    <property type="nucleotide sequence ID" value="NZ_PXVD01000005.1"/>
</dbReference>
<dbReference type="SUPFAM" id="SSF53335">
    <property type="entry name" value="S-adenosyl-L-methionine-dependent methyltransferases"/>
    <property type="match status" value="1"/>
</dbReference>
<dbReference type="Pfam" id="PF01135">
    <property type="entry name" value="PCMT"/>
    <property type="match status" value="1"/>
</dbReference>
<dbReference type="InterPro" id="IPR029063">
    <property type="entry name" value="SAM-dependent_MTases_sf"/>
</dbReference>
<gene>
    <name evidence="12" type="ORF">C7K25_03850</name>
</gene>
<comment type="subcellular location">
    <subcellularLocation>
        <location evidence="1">Cytoplasm</location>
    </subcellularLocation>
</comment>
<evidence type="ECO:0000256" key="2">
    <source>
        <dbReference type="ARBA" id="ARBA00005369"/>
    </source>
</evidence>
<comment type="caution">
    <text evidence="12">The sequence shown here is derived from an EMBL/GenBank/DDBJ whole genome shotgun (WGS) entry which is preliminary data.</text>
</comment>
<evidence type="ECO:0000313" key="12">
    <source>
        <dbReference type="EMBL" id="MDJ1370512.1"/>
    </source>
</evidence>
<evidence type="ECO:0000256" key="9">
    <source>
        <dbReference type="ARBA" id="ARBA00030757"/>
    </source>
</evidence>
<dbReference type="EC" id="2.1.1.77" evidence="3"/>